<proteinExistence type="predicted"/>
<evidence type="ECO:0000256" key="1">
    <source>
        <dbReference type="ARBA" id="ARBA00022679"/>
    </source>
</evidence>
<dbReference type="PANTHER" id="PTHR45670:SF1">
    <property type="entry name" value="E3 UBIQUITIN-PROTEIN LIGASE HECTD1"/>
    <property type="match status" value="1"/>
</dbReference>
<dbReference type="CDD" id="cd00078">
    <property type="entry name" value="HECTc"/>
    <property type="match status" value="1"/>
</dbReference>
<reference evidence="5" key="1">
    <citation type="journal article" date="2020" name="J. Eukaryot. Microbiol.">
        <title>De novo Sequencing, Assembly and Annotation of the Transcriptome for the Free-Living Testate Amoeba Arcella intermedia.</title>
        <authorList>
            <person name="Ribeiro G.M."/>
            <person name="Porfirio-Sousa A.L."/>
            <person name="Maurer-Alcala X.X."/>
            <person name="Katz L.A."/>
            <person name="Lahr D.J.G."/>
        </authorList>
    </citation>
    <scope>NUCLEOTIDE SEQUENCE</scope>
</reference>
<name>A0A6B2L2X7_9EUKA</name>
<dbReference type="SUPFAM" id="SSF56204">
    <property type="entry name" value="Hect, E3 ligase catalytic domain"/>
    <property type="match status" value="1"/>
</dbReference>
<dbReference type="AlphaFoldDB" id="A0A6B2L2X7"/>
<organism evidence="5">
    <name type="scientific">Arcella intermedia</name>
    <dbReference type="NCBI Taxonomy" id="1963864"/>
    <lineage>
        <taxon>Eukaryota</taxon>
        <taxon>Amoebozoa</taxon>
        <taxon>Tubulinea</taxon>
        <taxon>Elardia</taxon>
        <taxon>Arcellinida</taxon>
        <taxon>Sphaerothecina</taxon>
        <taxon>Arcellidae</taxon>
        <taxon>Arcella</taxon>
    </lineage>
</organism>
<dbReference type="PANTHER" id="PTHR45670">
    <property type="entry name" value="E3 UBIQUITIN-PROTEIN LIGASE TRIP12"/>
    <property type="match status" value="1"/>
</dbReference>
<evidence type="ECO:0000256" key="3">
    <source>
        <dbReference type="PROSITE-ProRule" id="PRU00104"/>
    </source>
</evidence>
<dbReference type="SMART" id="SM00119">
    <property type="entry name" value="HECTc"/>
    <property type="match status" value="1"/>
</dbReference>
<keyword evidence="1" id="KW-0808">Transferase</keyword>
<dbReference type="InterPro" id="IPR045322">
    <property type="entry name" value="HECTD1/TRIP12-like"/>
</dbReference>
<dbReference type="PROSITE" id="PS50237">
    <property type="entry name" value="HECT"/>
    <property type="match status" value="1"/>
</dbReference>
<evidence type="ECO:0000256" key="2">
    <source>
        <dbReference type="ARBA" id="ARBA00022786"/>
    </source>
</evidence>
<dbReference type="InterPro" id="IPR000569">
    <property type="entry name" value="HECT_dom"/>
</dbReference>
<protein>
    <recommendedName>
        <fullName evidence="4">HECT domain-containing protein</fullName>
    </recommendedName>
</protein>
<dbReference type="GO" id="GO:0061630">
    <property type="term" value="F:ubiquitin protein ligase activity"/>
    <property type="evidence" value="ECO:0007669"/>
    <property type="project" value="InterPro"/>
</dbReference>
<dbReference type="GO" id="GO:0000209">
    <property type="term" value="P:protein polyubiquitination"/>
    <property type="evidence" value="ECO:0007669"/>
    <property type="project" value="TreeGrafter"/>
</dbReference>
<dbReference type="EMBL" id="GIBP01002330">
    <property type="protein sequence ID" value="NDV31299.1"/>
    <property type="molecule type" value="Transcribed_RNA"/>
</dbReference>
<sequence length="473" mass="54172">MSRQIQDLVTICSGAFPEWFKSIELYPQLFSEENRISYFKATSFGIPRALKSLSVDNTLLSESGNSRAGGDIPLPRSKFRINRNNILASAKQIMEVASKNPKLLIQVEYFGEPGVGLGPTKEFYTLASKEIQRKDADMWLAENFVSETTEIIPGVRTEQFFVVAPWGLFPKPIELCSDHTKVINNFRFLGRLVGKALLDDRLLDIPFSEAFYKVLLGRKLTIHELVTVLPYLKHISDMAKLASKKRSILANKALSEEERNKALKSLLYKDKPVEAMLLYFTDPSNTVPLIENGENVEVTLENLDEYIIRLSDFYLNKGIQKQMNAFKEGFEQFVPLERLKIFSPPELDRLLCGVTQKLENWTVSEIMDNTKFDQNLNIRVVTDLVNVLVSFTPEQKRKFLIFLTGSPRLPIGGFKNLKPKFTVQRQPNVDDSYLPSVNTCFLTMKMPEYSSIELLREKLLQAMYNQHLNFLRT</sequence>
<feature type="active site" description="Glycyl thioester intermediate" evidence="3">
    <location>
        <position position="440"/>
    </location>
</feature>
<dbReference type="Gene3D" id="3.30.2410.10">
    <property type="entry name" value="Hect, E3 ligase catalytic domain"/>
    <property type="match status" value="1"/>
</dbReference>
<accession>A0A6B2L2X7</accession>
<dbReference type="Gene3D" id="3.90.1750.10">
    <property type="entry name" value="Hect, E3 ligase catalytic domains"/>
    <property type="match status" value="1"/>
</dbReference>
<keyword evidence="2 3" id="KW-0833">Ubl conjugation pathway</keyword>
<dbReference type="Pfam" id="PF00632">
    <property type="entry name" value="HECT"/>
    <property type="match status" value="1"/>
</dbReference>
<dbReference type="InterPro" id="IPR035983">
    <property type="entry name" value="Hect_E3_ubiquitin_ligase"/>
</dbReference>
<evidence type="ECO:0000313" key="5">
    <source>
        <dbReference type="EMBL" id="NDV31299.1"/>
    </source>
</evidence>
<feature type="domain" description="HECT" evidence="4">
    <location>
        <begin position="99"/>
        <end position="473"/>
    </location>
</feature>
<dbReference type="Gene3D" id="3.30.2160.10">
    <property type="entry name" value="Hect, E3 ligase catalytic domain"/>
    <property type="match status" value="1"/>
</dbReference>
<dbReference type="GO" id="GO:0043161">
    <property type="term" value="P:proteasome-mediated ubiquitin-dependent protein catabolic process"/>
    <property type="evidence" value="ECO:0007669"/>
    <property type="project" value="TreeGrafter"/>
</dbReference>
<evidence type="ECO:0000259" key="4">
    <source>
        <dbReference type="PROSITE" id="PS50237"/>
    </source>
</evidence>